<dbReference type="STRING" id="447689.BA195_13855"/>
<dbReference type="PANTHER" id="PTHR43581:SF2">
    <property type="entry name" value="EXCINUCLEASE ATPASE SUBUNIT"/>
    <property type="match status" value="1"/>
</dbReference>
<proteinExistence type="predicted"/>
<dbReference type="PANTHER" id="PTHR43581">
    <property type="entry name" value="ATP/GTP PHOSPHATASE"/>
    <property type="match status" value="1"/>
</dbReference>
<dbReference type="SUPFAM" id="SSF52540">
    <property type="entry name" value="P-loop containing nucleoside triphosphate hydrolases"/>
    <property type="match status" value="1"/>
</dbReference>
<dbReference type="InterPro" id="IPR051396">
    <property type="entry name" value="Bact_Antivir_Def_Nuclease"/>
</dbReference>
<gene>
    <name evidence="2" type="ORF">BA195_13855</name>
</gene>
<sequence>MHLKSIQIKNFKGFKNLSFECNQNFNVVIGENNIGKSTIFEALLIWESCFKRIINAKRTNFYKADGGNTYIPFGDLTFIRLINDTDLFFEAPNQARITVNIKDKENVFALTFELSKPKSISNSYLRFKTINHKEFEKFASFLKHKQIKLDEAIFIYQTKPVSNILNKEPFMNSGQVLKKISIGKSGEVLRNKIIKKKATNRTNLENQISKVLNQKINFYCTNEKRFQKDEYIDLKVSNGTKNLDIHLQGSGFLQVAEIFSTIDYLENAMNILLIDEPDSHIHAKLQKKLLQELRLINNTQTFVISHNDTFVSELNPDELFYLNNESKNEGAIKRLDLKNFDKIKKELGGIIVALDKLNYTHKVCFVEGDDDIEYINRLLKKHLKIEPENKPKKEVVFYHLRGKDFLLKKIDHNKRLLSQLFKDKSYAVIYDKDFSTENSCNDFNQEISRKLGNNSNVYTHNGYCIESTIFSDLEKLCEFLSNWSGISKLRVHFFIEEFFSNINFDFSTHTSKYYKDFEIKFNGQKKESRPELNTVNYNDFLANALEAGNSHYLFNKSLISDFYKCFKNHFSTIDSDLLSKTSEDLSSELFNSYIENISKSRDFIDCSKELLKVLYEID</sequence>
<dbReference type="OrthoDB" id="9792800at2"/>
<dbReference type="InterPro" id="IPR003959">
    <property type="entry name" value="ATPase_AAA_core"/>
</dbReference>
<reference evidence="2 3" key="1">
    <citation type="submission" date="2016-06" db="EMBL/GenBank/DDBJ databases">
        <title>Draft Genome Sequence of Tenacibaculum soleae UCD-KL19.</title>
        <authorList>
            <person name="Eisen J.A."/>
            <person name="Coil D.A."/>
            <person name="Lujan K.M."/>
        </authorList>
    </citation>
    <scope>NUCLEOTIDE SEQUENCE [LARGE SCALE GENOMIC DNA]</scope>
    <source>
        <strain evidence="2 3">UCD-KL19</strain>
    </source>
</reference>
<dbReference type="Gene3D" id="3.40.50.300">
    <property type="entry name" value="P-loop containing nucleotide triphosphate hydrolases"/>
    <property type="match status" value="1"/>
</dbReference>
<dbReference type="AlphaFoldDB" id="A0A1B9XYR0"/>
<dbReference type="RefSeq" id="WP_068704853.1">
    <property type="nucleotide sequence ID" value="NZ_MAKX01000004.1"/>
</dbReference>
<dbReference type="GO" id="GO:0005524">
    <property type="term" value="F:ATP binding"/>
    <property type="evidence" value="ECO:0007669"/>
    <property type="project" value="InterPro"/>
</dbReference>
<name>A0A1B9XYR0_9FLAO</name>
<dbReference type="Proteomes" id="UP000093186">
    <property type="component" value="Unassembled WGS sequence"/>
</dbReference>
<evidence type="ECO:0000259" key="1">
    <source>
        <dbReference type="Pfam" id="PF13304"/>
    </source>
</evidence>
<dbReference type="InterPro" id="IPR027417">
    <property type="entry name" value="P-loop_NTPase"/>
</dbReference>
<organism evidence="2 3">
    <name type="scientific">Tenacibaculum soleae</name>
    <dbReference type="NCBI Taxonomy" id="447689"/>
    <lineage>
        <taxon>Bacteria</taxon>
        <taxon>Pseudomonadati</taxon>
        <taxon>Bacteroidota</taxon>
        <taxon>Flavobacteriia</taxon>
        <taxon>Flavobacteriales</taxon>
        <taxon>Flavobacteriaceae</taxon>
        <taxon>Tenacibaculum</taxon>
    </lineage>
</organism>
<feature type="domain" description="ATPase AAA-type core" evidence="1">
    <location>
        <begin position="25"/>
        <end position="311"/>
    </location>
</feature>
<accession>A0A1B9XYR0</accession>
<evidence type="ECO:0000313" key="3">
    <source>
        <dbReference type="Proteomes" id="UP000093186"/>
    </source>
</evidence>
<evidence type="ECO:0000313" key="2">
    <source>
        <dbReference type="EMBL" id="OCK42695.1"/>
    </source>
</evidence>
<protein>
    <recommendedName>
        <fullName evidence="1">ATPase AAA-type core domain-containing protein</fullName>
    </recommendedName>
</protein>
<comment type="caution">
    <text evidence="2">The sequence shown here is derived from an EMBL/GenBank/DDBJ whole genome shotgun (WGS) entry which is preliminary data.</text>
</comment>
<dbReference type="Pfam" id="PF13304">
    <property type="entry name" value="AAA_21"/>
    <property type="match status" value="1"/>
</dbReference>
<keyword evidence="3" id="KW-1185">Reference proteome</keyword>
<dbReference type="EMBL" id="MAKX01000004">
    <property type="protein sequence ID" value="OCK42695.1"/>
    <property type="molecule type" value="Genomic_DNA"/>
</dbReference>
<dbReference type="GO" id="GO:0016887">
    <property type="term" value="F:ATP hydrolysis activity"/>
    <property type="evidence" value="ECO:0007669"/>
    <property type="project" value="InterPro"/>
</dbReference>